<feature type="domain" description="PAS" evidence="1">
    <location>
        <begin position="319"/>
        <end position="366"/>
    </location>
</feature>
<comment type="caution">
    <text evidence="5">The sequence shown here is derived from an EMBL/GenBank/DDBJ whole genome shotgun (WGS) entry which is preliminary data.</text>
</comment>
<dbReference type="PANTHER" id="PTHR44757">
    <property type="entry name" value="DIGUANYLATE CYCLASE DGCP"/>
    <property type="match status" value="1"/>
</dbReference>
<name>A0ABP7N030_9GAMM</name>
<dbReference type="Proteomes" id="UP001501565">
    <property type="component" value="Unassembled WGS sequence"/>
</dbReference>
<proteinExistence type="predicted"/>
<dbReference type="PROSITE" id="PS50883">
    <property type="entry name" value="EAL"/>
    <property type="match status" value="1"/>
</dbReference>
<evidence type="ECO:0000259" key="2">
    <source>
        <dbReference type="PROSITE" id="PS50113"/>
    </source>
</evidence>
<protein>
    <recommendedName>
        <fullName evidence="7">EAL domain-containing protein</fullName>
    </recommendedName>
</protein>
<dbReference type="EMBL" id="BAABBN010000012">
    <property type="protein sequence ID" value="GAA3933554.1"/>
    <property type="molecule type" value="Genomic_DNA"/>
</dbReference>
<dbReference type="SUPFAM" id="SSF55785">
    <property type="entry name" value="PYP-like sensor domain (PAS domain)"/>
    <property type="match status" value="2"/>
</dbReference>
<dbReference type="Gene3D" id="3.30.70.270">
    <property type="match status" value="1"/>
</dbReference>
<dbReference type="NCBIfam" id="TIGR00229">
    <property type="entry name" value="sensory_box"/>
    <property type="match status" value="2"/>
</dbReference>
<feature type="domain" description="PAC" evidence="2">
    <location>
        <begin position="370"/>
        <end position="422"/>
    </location>
</feature>
<dbReference type="InterPro" id="IPR052155">
    <property type="entry name" value="Biofilm_reg_signaling"/>
</dbReference>
<dbReference type="InterPro" id="IPR000700">
    <property type="entry name" value="PAS-assoc_C"/>
</dbReference>
<dbReference type="SMART" id="SM00052">
    <property type="entry name" value="EAL"/>
    <property type="match status" value="1"/>
</dbReference>
<dbReference type="Pfam" id="PF08448">
    <property type="entry name" value="PAS_4"/>
    <property type="match status" value="1"/>
</dbReference>
<dbReference type="PROSITE" id="PS50113">
    <property type="entry name" value="PAC"/>
    <property type="match status" value="1"/>
</dbReference>
<feature type="domain" description="PAS" evidence="1">
    <location>
        <begin position="3"/>
        <end position="73"/>
    </location>
</feature>
<evidence type="ECO:0008006" key="7">
    <source>
        <dbReference type="Google" id="ProtNLM"/>
    </source>
</evidence>
<feature type="domain" description="EAL" evidence="3">
    <location>
        <begin position="596"/>
        <end position="849"/>
    </location>
</feature>
<dbReference type="InterPro" id="IPR001633">
    <property type="entry name" value="EAL_dom"/>
</dbReference>
<dbReference type="PROSITE" id="PS50887">
    <property type="entry name" value="GGDEF"/>
    <property type="match status" value="1"/>
</dbReference>
<evidence type="ECO:0000259" key="3">
    <source>
        <dbReference type="PROSITE" id="PS50883"/>
    </source>
</evidence>
<dbReference type="NCBIfam" id="TIGR00254">
    <property type="entry name" value="GGDEF"/>
    <property type="match status" value="1"/>
</dbReference>
<dbReference type="InterPro" id="IPR013655">
    <property type="entry name" value="PAS_fold_3"/>
</dbReference>
<organism evidence="5 6">
    <name type="scientific">Litoribacillus peritrichatus</name>
    <dbReference type="NCBI Taxonomy" id="718191"/>
    <lineage>
        <taxon>Bacteria</taxon>
        <taxon>Pseudomonadati</taxon>
        <taxon>Pseudomonadota</taxon>
        <taxon>Gammaproteobacteria</taxon>
        <taxon>Oceanospirillales</taxon>
        <taxon>Oceanospirillaceae</taxon>
        <taxon>Litoribacillus</taxon>
    </lineage>
</organism>
<dbReference type="Pfam" id="PF08447">
    <property type="entry name" value="PAS_3"/>
    <property type="match status" value="1"/>
</dbReference>
<evidence type="ECO:0000259" key="4">
    <source>
        <dbReference type="PROSITE" id="PS50887"/>
    </source>
</evidence>
<dbReference type="SMART" id="SM00091">
    <property type="entry name" value="PAS"/>
    <property type="match status" value="2"/>
</dbReference>
<dbReference type="RefSeq" id="WP_344799661.1">
    <property type="nucleotide sequence ID" value="NZ_BAABBN010000012.1"/>
</dbReference>
<dbReference type="InterPro" id="IPR029787">
    <property type="entry name" value="Nucleotide_cyclase"/>
</dbReference>
<evidence type="ECO:0000259" key="1">
    <source>
        <dbReference type="PROSITE" id="PS50112"/>
    </source>
</evidence>
<dbReference type="Pfam" id="PF00563">
    <property type="entry name" value="EAL"/>
    <property type="match status" value="1"/>
</dbReference>
<dbReference type="CDD" id="cd00130">
    <property type="entry name" value="PAS"/>
    <property type="match status" value="2"/>
</dbReference>
<dbReference type="InterPro" id="IPR000160">
    <property type="entry name" value="GGDEF_dom"/>
</dbReference>
<dbReference type="CDD" id="cd01949">
    <property type="entry name" value="GGDEF"/>
    <property type="match status" value="1"/>
</dbReference>
<dbReference type="SUPFAM" id="SSF55073">
    <property type="entry name" value="Nucleotide cyclase"/>
    <property type="match status" value="1"/>
</dbReference>
<dbReference type="InterPro" id="IPR001610">
    <property type="entry name" value="PAC"/>
</dbReference>
<accession>A0ABP7N030</accession>
<sequence>MKDKQVFTRLVECSPGGIFYTDSDGACTFISSSMYDMFGLEPENCLGENWTEYINSSSGGSVQSNWLKALNAQETFEQEFFHVSPQLGKRTFRAKLKPIYEGSDFMGYVGSVVDVTDRYEAEHHLFETEARFKKLFDFAEVAIWDENFTGVYSELDLLRKSGVHNLAEYLDKSPELILSLAQKIHVNHVNIRGLELFNAETEDDLLSRIDTTFTESSAKVFRDELIAIWNGEESFRAEVDFRALDGELITTILSMPLPKSISDALSVPVSIFDITERAQLINELTNTVALLQESEERFSLAVKGSGVGLWDWNLLTGDVYYSDKFKEILGYQPEEFPNTQEAFWSAVHEADVDAVRQAVAAHIEDCSVPYDMEYRIKSRRGEYCWVKVIGQAVRSQDGKARRIAGSMIDITDQKLAEHLIWQQANYDNLTALPNRAMFLDRFEQEVVRGKRSGDACALLFIDLDHFKEVNDTLGHNVGDQLLVEAAMRILMVIRESDTVGRFGGDEFIVMLTNIADPSSVERVATAIVDTLSKPFNLNDEVVFISASIGIAMSPNDSVHVDELFKFADQAMYEAKTQGRNRHSFFTASMQESATRQRKLIKDLRGALEQEQLEVYYQPIIDLKSEEIYKAEALIRWHHPEYGFVSPVEFIPLAEETGLIIEIGEWVFQQAVNQVKEWRRLINPDFQLSVNKSPVQFHQETPSNWAESLSRSGLSGNAITIEITEGLLLESDQSVKDQIESFHVAGIQVALDDFGTGYSSLSYLKKFDIDCLKIDQAFVRNMEEGSEEHILCEAIIVMAHKLGIKVVAEGIETEQQKVLLVSAGCDYGQGYYFAKPVEAKMLTAQLIKEKRCA</sequence>
<dbReference type="Gene3D" id="3.30.450.20">
    <property type="entry name" value="PAS domain"/>
    <property type="match status" value="2"/>
</dbReference>
<gene>
    <name evidence="5" type="ORF">GCM10022277_32690</name>
</gene>
<dbReference type="InterPro" id="IPR043128">
    <property type="entry name" value="Rev_trsase/Diguanyl_cyclase"/>
</dbReference>
<dbReference type="InterPro" id="IPR000014">
    <property type="entry name" value="PAS"/>
</dbReference>
<reference evidence="6" key="1">
    <citation type="journal article" date="2019" name="Int. J. Syst. Evol. Microbiol.">
        <title>The Global Catalogue of Microorganisms (GCM) 10K type strain sequencing project: providing services to taxonomists for standard genome sequencing and annotation.</title>
        <authorList>
            <consortium name="The Broad Institute Genomics Platform"/>
            <consortium name="The Broad Institute Genome Sequencing Center for Infectious Disease"/>
            <person name="Wu L."/>
            <person name="Ma J."/>
        </authorList>
    </citation>
    <scope>NUCLEOTIDE SEQUENCE [LARGE SCALE GENOMIC DNA]</scope>
    <source>
        <strain evidence="6">JCM 17551</strain>
    </source>
</reference>
<dbReference type="InterPro" id="IPR013656">
    <property type="entry name" value="PAS_4"/>
</dbReference>
<feature type="domain" description="GGDEF" evidence="4">
    <location>
        <begin position="454"/>
        <end position="587"/>
    </location>
</feature>
<keyword evidence="6" id="KW-1185">Reference proteome</keyword>
<dbReference type="CDD" id="cd01948">
    <property type="entry name" value="EAL"/>
    <property type="match status" value="1"/>
</dbReference>
<dbReference type="InterPro" id="IPR035919">
    <property type="entry name" value="EAL_sf"/>
</dbReference>
<dbReference type="PROSITE" id="PS50112">
    <property type="entry name" value="PAS"/>
    <property type="match status" value="2"/>
</dbReference>
<dbReference type="Pfam" id="PF00990">
    <property type="entry name" value="GGDEF"/>
    <property type="match status" value="1"/>
</dbReference>
<evidence type="ECO:0000313" key="5">
    <source>
        <dbReference type="EMBL" id="GAA3933554.1"/>
    </source>
</evidence>
<dbReference type="SMART" id="SM00086">
    <property type="entry name" value="PAC"/>
    <property type="match status" value="2"/>
</dbReference>
<dbReference type="SMART" id="SM00267">
    <property type="entry name" value="GGDEF"/>
    <property type="match status" value="1"/>
</dbReference>
<dbReference type="SUPFAM" id="SSF141868">
    <property type="entry name" value="EAL domain-like"/>
    <property type="match status" value="1"/>
</dbReference>
<evidence type="ECO:0000313" key="6">
    <source>
        <dbReference type="Proteomes" id="UP001501565"/>
    </source>
</evidence>
<dbReference type="Gene3D" id="3.20.20.450">
    <property type="entry name" value="EAL domain"/>
    <property type="match status" value="1"/>
</dbReference>
<dbReference type="PANTHER" id="PTHR44757:SF2">
    <property type="entry name" value="BIOFILM ARCHITECTURE MAINTENANCE PROTEIN MBAA"/>
    <property type="match status" value="1"/>
</dbReference>
<dbReference type="InterPro" id="IPR035965">
    <property type="entry name" value="PAS-like_dom_sf"/>
</dbReference>